<dbReference type="EMBL" id="JADWDJ010000010">
    <property type="protein sequence ID" value="KAG5274658.1"/>
    <property type="molecule type" value="Genomic_DNA"/>
</dbReference>
<name>A0AAV6GHH8_9TELE</name>
<reference evidence="1" key="1">
    <citation type="submission" date="2020-10" db="EMBL/GenBank/DDBJ databases">
        <title>Chromosome-scale genome assembly of the Allis shad, Alosa alosa.</title>
        <authorList>
            <person name="Margot Z."/>
            <person name="Christophe K."/>
            <person name="Cabau C."/>
            <person name="Louis A."/>
            <person name="Berthelot C."/>
            <person name="Parey E."/>
            <person name="Roest Crollius H."/>
            <person name="Montfort J."/>
            <person name="Robinson-Rechavi M."/>
            <person name="Bucao C."/>
            <person name="Bouchez O."/>
            <person name="Gislard M."/>
            <person name="Lluch J."/>
            <person name="Milhes M."/>
            <person name="Lampietro C."/>
            <person name="Lopez Roques C."/>
            <person name="Donnadieu C."/>
            <person name="Braasch I."/>
            <person name="Desvignes T."/>
            <person name="Postlethwait J."/>
            <person name="Bobe J."/>
            <person name="Guiguen Y."/>
        </authorList>
    </citation>
    <scope>NUCLEOTIDE SEQUENCE</scope>
    <source>
        <strain evidence="1">M-15738</strain>
        <tissue evidence="1">Blood</tissue>
    </source>
</reference>
<dbReference type="AlphaFoldDB" id="A0AAV6GHH8"/>
<gene>
    <name evidence="1" type="ORF">AALO_G00138720</name>
</gene>
<dbReference type="Proteomes" id="UP000823561">
    <property type="component" value="Chromosome 10"/>
</dbReference>
<evidence type="ECO:0000313" key="1">
    <source>
        <dbReference type="EMBL" id="KAG5274658.1"/>
    </source>
</evidence>
<feature type="non-terminal residue" evidence="1">
    <location>
        <position position="319"/>
    </location>
</feature>
<proteinExistence type="predicted"/>
<sequence>MELEQITAADERRHGVAHLSEFISVRDLIERVAKKCPPNTPIPSETTVLFAFVPKNAYSNVAKLYKSKVHMKFQVQTRQLRSSHPDDHYCAALFKYMRSFAVKYRDLTTFLCVDDKSKIDFGEPGLAMSSGVRGKKSLVASNGLLGALDHDQQQKGSLTPSVYLNVEIPETVDDSFYRGQVTVLLKDSVFQPSSAFRHTTEMKRLLGDDMDKVKPFLIIYSDGGPDHRVTYEGVKLSLAAVFKALDLDILVAGRTAPGHSWANPVERIMSVLNLAFQNIALSRQECSAEVEQVLRSCGGMQDIRKKADMVEKLRDEWSG</sequence>
<keyword evidence="2" id="KW-1185">Reference proteome</keyword>
<accession>A0AAV6GHH8</accession>
<organism evidence="1 2">
    <name type="scientific">Alosa alosa</name>
    <name type="common">allis shad</name>
    <dbReference type="NCBI Taxonomy" id="278164"/>
    <lineage>
        <taxon>Eukaryota</taxon>
        <taxon>Metazoa</taxon>
        <taxon>Chordata</taxon>
        <taxon>Craniata</taxon>
        <taxon>Vertebrata</taxon>
        <taxon>Euteleostomi</taxon>
        <taxon>Actinopterygii</taxon>
        <taxon>Neopterygii</taxon>
        <taxon>Teleostei</taxon>
        <taxon>Clupei</taxon>
        <taxon>Clupeiformes</taxon>
        <taxon>Clupeoidei</taxon>
        <taxon>Clupeidae</taxon>
        <taxon>Alosa</taxon>
    </lineage>
</organism>
<comment type="caution">
    <text evidence="1">The sequence shown here is derived from an EMBL/GenBank/DDBJ whole genome shotgun (WGS) entry which is preliminary data.</text>
</comment>
<protein>
    <submittedName>
        <fullName evidence="1">Uncharacterized protein</fullName>
    </submittedName>
</protein>
<evidence type="ECO:0000313" key="2">
    <source>
        <dbReference type="Proteomes" id="UP000823561"/>
    </source>
</evidence>